<evidence type="ECO:0000256" key="2">
    <source>
        <dbReference type="ARBA" id="ARBA00022525"/>
    </source>
</evidence>
<sequence>MGFRINTNIGAMNAHRNALMTNKNLNTSLERLSSGLRINKAADDASGMAIADSLRAQAQGLGQAIRNANDGIGVVQTADGALDEYINIINTVRTKAIQAASDGQNADSRQAIQRDINRLLEEADNIAKTTSFNGLKLLDGTYTDKKFHIGAYAGETVSLSVSSVRTTEVGEITSVSGNDISTTSMVNGTDNVTETSKGYVINQGELTINGIDVTTALNQKNPNDLLSAKSVAAAISDETGLLATAKTEVQGGAIGGVTLDGDTDYVKINGINIGEVTITANDSDGAFAKAINDVSHLTGVKAELANGKIKLVAEDGRNISIDLGGTATTAATGLTDSTTTVTGTNDAANGLLTTDTGAVTIAEGALIINGHDMAGTYGSSVAGSAADELIAAIQAIDGLENSSIADGTNGGIITLVSNTGADINIAGSAAATYSFASGQEGIHNSSNKGTVSIVSDEKVVVGGNDPATFGFTAGGFTPEANDTSLDDVNVLSRIGAEMAIVITDAALKELDATRSDLGSVQNQLESTIRNISVTQVNVTAAESQIRDVDFAEESARFAKYNILAQSGSYALSQANAVQQNVLRLLQ</sequence>
<comment type="function">
    <text evidence="4">Flagellin is the subunit protein which polymerizes to form the filaments of bacterial flagella.</text>
</comment>
<evidence type="ECO:0000259" key="5">
    <source>
        <dbReference type="Pfam" id="PF00669"/>
    </source>
</evidence>
<evidence type="ECO:0000256" key="3">
    <source>
        <dbReference type="ARBA" id="ARBA00023143"/>
    </source>
</evidence>
<evidence type="ECO:0000256" key="1">
    <source>
        <dbReference type="ARBA" id="ARBA00005709"/>
    </source>
</evidence>
<dbReference type="PRINTS" id="PR00207">
    <property type="entry name" value="FLAGELLIN"/>
</dbReference>
<keyword evidence="7" id="KW-0969">Cilium</keyword>
<dbReference type="SUPFAM" id="SSF64518">
    <property type="entry name" value="Phase 1 flagellin"/>
    <property type="match status" value="2"/>
</dbReference>
<proteinExistence type="inferred from homology"/>
<comment type="subcellular location">
    <subcellularLocation>
        <location evidence="4">Secreted</location>
    </subcellularLocation>
    <subcellularLocation>
        <location evidence="4">Bacterial flagellum</location>
    </subcellularLocation>
</comment>
<reference evidence="7 9" key="1">
    <citation type="submission" date="2023-03" db="EMBL/GenBank/DDBJ databases">
        <title>Description of Hydrogenimonas sp. ISO32.</title>
        <authorList>
            <person name="Mino S."/>
            <person name="Fukazawa S."/>
            <person name="Sawabe T."/>
        </authorList>
    </citation>
    <scope>NUCLEOTIDE SEQUENCE [LARGE SCALE GENOMIC DNA]</scope>
    <source>
        <strain evidence="7 9">ISO32</strain>
    </source>
</reference>
<keyword evidence="9" id="KW-1185">Reference proteome</keyword>
<dbReference type="Pfam" id="PF00669">
    <property type="entry name" value="Flagellin_N"/>
    <property type="match status" value="1"/>
</dbReference>
<dbReference type="Pfam" id="PF00700">
    <property type="entry name" value="Flagellin_C"/>
    <property type="match status" value="1"/>
</dbReference>
<organism evidence="7 9">
    <name type="scientific">Hydrogenimonas cancrithermarum</name>
    <dbReference type="NCBI Taxonomy" id="2993563"/>
    <lineage>
        <taxon>Bacteria</taxon>
        <taxon>Pseudomonadati</taxon>
        <taxon>Campylobacterota</taxon>
        <taxon>Epsilonproteobacteria</taxon>
        <taxon>Campylobacterales</taxon>
        <taxon>Hydrogenimonadaceae</taxon>
        <taxon>Hydrogenimonas</taxon>
    </lineage>
</organism>
<evidence type="ECO:0000259" key="6">
    <source>
        <dbReference type="Pfam" id="PF00700"/>
    </source>
</evidence>
<dbReference type="Gene3D" id="1.20.1330.10">
    <property type="entry name" value="f41 fragment of flagellin, N-terminal domain"/>
    <property type="match status" value="2"/>
</dbReference>
<evidence type="ECO:0000256" key="4">
    <source>
        <dbReference type="RuleBase" id="RU362073"/>
    </source>
</evidence>
<keyword evidence="3 4" id="KW-0975">Bacterial flagellum</keyword>
<gene>
    <name evidence="7" type="primary">flaA_1</name>
    <name evidence="8" type="synonym">flaA_2</name>
    <name evidence="7" type="ORF">HCR_11640</name>
    <name evidence="8" type="ORF">HCR_12810</name>
</gene>
<dbReference type="Gene3D" id="3.30.70.2120">
    <property type="match status" value="1"/>
</dbReference>
<dbReference type="PANTHER" id="PTHR42792:SF2">
    <property type="entry name" value="FLAGELLIN"/>
    <property type="match status" value="1"/>
</dbReference>
<protein>
    <recommendedName>
        <fullName evidence="4">Flagellin</fullName>
    </recommendedName>
</protein>
<evidence type="ECO:0000313" key="8">
    <source>
        <dbReference type="EMBL" id="BDY12969.1"/>
    </source>
</evidence>
<dbReference type="Pfam" id="PF07196">
    <property type="entry name" value="Flagellin_IN"/>
    <property type="match status" value="1"/>
</dbReference>
<evidence type="ECO:0000313" key="7">
    <source>
        <dbReference type="EMBL" id="BDY12852.1"/>
    </source>
</evidence>
<feature type="domain" description="Flagellin N-terminal" evidence="5">
    <location>
        <begin position="5"/>
        <end position="143"/>
    </location>
</feature>
<dbReference type="Proteomes" id="UP001321445">
    <property type="component" value="Chromosome"/>
</dbReference>
<dbReference type="EMBL" id="AP027370">
    <property type="protein sequence ID" value="BDY12969.1"/>
    <property type="molecule type" value="Genomic_DNA"/>
</dbReference>
<accession>A0ABN6WV26</accession>
<dbReference type="EMBL" id="AP027370">
    <property type="protein sequence ID" value="BDY12852.1"/>
    <property type="molecule type" value="Genomic_DNA"/>
</dbReference>
<name>A0ABN6WV26_9BACT</name>
<dbReference type="InterPro" id="IPR001492">
    <property type="entry name" value="Flagellin"/>
</dbReference>
<dbReference type="PANTHER" id="PTHR42792">
    <property type="entry name" value="FLAGELLIN"/>
    <property type="match status" value="1"/>
</dbReference>
<keyword evidence="7" id="KW-0282">Flagellum</keyword>
<keyword evidence="2 4" id="KW-0964">Secreted</keyword>
<dbReference type="InterPro" id="IPR001029">
    <property type="entry name" value="Flagellin_N"/>
</dbReference>
<keyword evidence="7" id="KW-0966">Cell projection</keyword>
<feature type="domain" description="Flagellin C-terminal" evidence="6">
    <location>
        <begin position="502"/>
        <end position="585"/>
    </location>
</feature>
<dbReference type="Gene3D" id="6.10.10.10">
    <property type="entry name" value="Flagellar export chaperone, C-terminal domain"/>
    <property type="match status" value="1"/>
</dbReference>
<dbReference type="InterPro" id="IPR046358">
    <property type="entry name" value="Flagellin_C"/>
</dbReference>
<evidence type="ECO:0000313" key="9">
    <source>
        <dbReference type="Proteomes" id="UP001321445"/>
    </source>
</evidence>
<comment type="similarity">
    <text evidence="1 4">Belongs to the bacterial flagellin family.</text>
</comment>
<dbReference type="InterPro" id="IPR010810">
    <property type="entry name" value="Flagellin_hook_IN_motif"/>
</dbReference>
<dbReference type="InterPro" id="IPR042187">
    <property type="entry name" value="Flagellin_C_sub2"/>
</dbReference>